<feature type="signal peptide" evidence="1">
    <location>
        <begin position="1"/>
        <end position="33"/>
    </location>
</feature>
<evidence type="ECO:0000313" key="2">
    <source>
        <dbReference type="EMBL" id="CUV14818.1"/>
    </source>
</evidence>
<name>A0A0S4TXS3_RALSL</name>
<sequence>MRMFLFPTVAFRSMHPIRLTLLPLLLAASLAHAADKAPAAPAAPAAPMTVLRVEHHLASLGADGVQRDVRFAERVYRQGGRVWIARELPAAALHADPDHDSLHAGHKHAETDTAPRWIERGADGALTVRVVSEAQQKAYRVAPAEYGNIGFDGAWATAYHLLDPASLKAMRAEGPVHSGVQTYRARQGERTVAVDWDVAGQYPRRVESRNADGTQRKLTRVSVLPAPAVAPWTRAQRYPSADYTDLMD</sequence>
<dbReference type="AlphaFoldDB" id="A0A0S4TXS3"/>
<feature type="chain" id="PRO_5006628308" evidence="1">
    <location>
        <begin position="34"/>
        <end position="248"/>
    </location>
</feature>
<dbReference type="EMBL" id="LN899819">
    <property type="protein sequence ID" value="CUV14818.1"/>
    <property type="molecule type" value="Genomic_DNA"/>
</dbReference>
<gene>
    <name evidence="2" type="ORF">RUN39_v1_960059</name>
</gene>
<protein>
    <submittedName>
        <fullName evidence="2">Uncharacterized protein</fullName>
    </submittedName>
</protein>
<keyword evidence="1" id="KW-0732">Signal</keyword>
<accession>A0A0S4TXS3</accession>
<reference evidence="2" key="1">
    <citation type="submission" date="2015-10" db="EMBL/GenBank/DDBJ databases">
        <authorList>
            <person name="Gilbert D.G."/>
        </authorList>
    </citation>
    <scope>NUCLEOTIDE SEQUENCE</scope>
    <source>
        <strain evidence="2">Phyl III-seqv23</strain>
    </source>
</reference>
<proteinExistence type="predicted"/>
<evidence type="ECO:0000256" key="1">
    <source>
        <dbReference type="SAM" id="SignalP"/>
    </source>
</evidence>
<organism evidence="2">
    <name type="scientific">Ralstonia solanacearum</name>
    <name type="common">Pseudomonas solanacearum</name>
    <dbReference type="NCBI Taxonomy" id="305"/>
    <lineage>
        <taxon>Bacteria</taxon>
        <taxon>Pseudomonadati</taxon>
        <taxon>Pseudomonadota</taxon>
        <taxon>Betaproteobacteria</taxon>
        <taxon>Burkholderiales</taxon>
        <taxon>Burkholderiaceae</taxon>
        <taxon>Ralstonia</taxon>
        <taxon>Ralstonia solanacearum species complex</taxon>
    </lineage>
</organism>